<gene>
    <name evidence="5" type="ORF">ASPCAL14978</name>
</gene>
<evidence type="ECO:0000256" key="2">
    <source>
        <dbReference type="PROSITE-ProRule" id="PRU01331"/>
    </source>
</evidence>
<dbReference type="OrthoDB" id="3364440at2759"/>
<proteinExistence type="inferred from homology"/>
<reference evidence="6" key="1">
    <citation type="journal article" date="2016" name="Genome Announc.">
        <title>Draft genome sequences of fungus Aspergillus calidoustus.</title>
        <authorList>
            <person name="Horn F."/>
            <person name="Linde J."/>
            <person name="Mattern D.J."/>
            <person name="Walther G."/>
            <person name="Guthke R."/>
            <person name="Scherlach K."/>
            <person name="Martin K."/>
            <person name="Brakhage A.A."/>
            <person name="Petzke L."/>
            <person name="Valiante V."/>
        </authorList>
    </citation>
    <scope>NUCLEOTIDE SEQUENCE [LARGE SCALE GENOMIC DNA]</scope>
    <source>
        <strain evidence="6">SF006504</strain>
    </source>
</reference>
<comment type="similarity">
    <text evidence="2 3">Belongs to the glutamine synthetase family.</text>
</comment>
<dbReference type="EMBL" id="CDMC01000034">
    <property type="protein sequence ID" value="CEL11883.1"/>
    <property type="molecule type" value="Genomic_DNA"/>
</dbReference>
<dbReference type="SMART" id="SM01230">
    <property type="entry name" value="Gln-synt_C"/>
    <property type="match status" value="1"/>
</dbReference>
<keyword evidence="6" id="KW-1185">Reference proteome</keyword>
<dbReference type="STRING" id="454130.A0A0U5GIH6"/>
<evidence type="ECO:0000313" key="5">
    <source>
        <dbReference type="EMBL" id="CEL11883.1"/>
    </source>
</evidence>
<dbReference type="PANTHER" id="PTHR43785:SF2">
    <property type="entry name" value="TYPE-1 GLUTAMINE SYNTHETASE 1"/>
    <property type="match status" value="1"/>
</dbReference>
<evidence type="ECO:0000256" key="1">
    <source>
        <dbReference type="ARBA" id="ARBA00022598"/>
    </source>
</evidence>
<keyword evidence="1" id="KW-0436">Ligase</keyword>
<feature type="domain" description="GS catalytic" evidence="4">
    <location>
        <begin position="94"/>
        <end position="372"/>
    </location>
</feature>
<evidence type="ECO:0000259" key="4">
    <source>
        <dbReference type="PROSITE" id="PS51987"/>
    </source>
</evidence>
<evidence type="ECO:0000256" key="3">
    <source>
        <dbReference type="RuleBase" id="RU000384"/>
    </source>
</evidence>
<dbReference type="Proteomes" id="UP000054771">
    <property type="component" value="Unassembled WGS sequence"/>
</dbReference>
<name>A0A0U5GIH6_ASPCI</name>
<protein>
    <recommendedName>
        <fullName evidence="4">GS catalytic domain-containing protein</fullName>
    </recommendedName>
</protein>
<dbReference type="AlphaFoldDB" id="A0A0U5GIH6"/>
<dbReference type="Pfam" id="PF00120">
    <property type="entry name" value="Gln-synt_C"/>
    <property type="match status" value="1"/>
</dbReference>
<dbReference type="PANTHER" id="PTHR43785">
    <property type="entry name" value="GAMMA-GLUTAMYLPUTRESCINE SYNTHETASE"/>
    <property type="match status" value="1"/>
</dbReference>
<dbReference type="Gene3D" id="3.30.590.10">
    <property type="entry name" value="Glutamine synthetase/guanido kinase, catalytic domain"/>
    <property type="match status" value="1"/>
</dbReference>
<organism evidence="5 6">
    <name type="scientific">Aspergillus calidoustus</name>
    <dbReference type="NCBI Taxonomy" id="454130"/>
    <lineage>
        <taxon>Eukaryota</taxon>
        <taxon>Fungi</taxon>
        <taxon>Dikarya</taxon>
        <taxon>Ascomycota</taxon>
        <taxon>Pezizomycotina</taxon>
        <taxon>Eurotiomycetes</taxon>
        <taxon>Eurotiomycetidae</taxon>
        <taxon>Eurotiales</taxon>
        <taxon>Aspergillaceae</taxon>
        <taxon>Aspergillus</taxon>
        <taxon>Aspergillus subgen. Nidulantes</taxon>
    </lineage>
</organism>
<dbReference type="InterPro" id="IPR008146">
    <property type="entry name" value="Gln_synth_cat_dom"/>
</dbReference>
<accession>A0A0U5GIH6</accession>
<evidence type="ECO:0000313" key="6">
    <source>
        <dbReference type="Proteomes" id="UP000054771"/>
    </source>
</evidence>
<dbReference type="OMA" id="WGSENRA"/>
<dbReference type="GO" id="GO:0004356">
    <property type="term" value="F:glutamine synthetase activity"/>
    <property type="evidence" value="ECO:0007669"/>
    <property type="project" value="InterPro"/>
</dbReference>
<dbReference type="SUPFAM" id="SSF55931">
    <property type="entry name" value="Glutamine synthetase/guanido kinase"/>
    <property type="match status" value="1"/>
</dbReference>
<dbReference type="PROSITE" id="PS51987">
    <property type="entry name" value="GS_CATALYTIC"/>
    <property type="match status" value="1"/>
</dbReference>
<sequence>MNGHAVKAPITVADINNIGLESLQSLQILHPTIRFVRFQWQDLSGVLRGRVSTLSYALQLAKDNKHIRVSPLRLHCIVDNFCSLGRSRSADICPRTAIASTIAKASAQHGVHFLIGFEIEFEAVKVKSRSGDITSASTDFGRYALRDPCCVYVEEAVLTLVDSGISIQEFHSEGAIGQYEITLPPLPLVAAVDTLVFVHDTLKHVFGRYGLHANMSPVSIAGHGTGQGTGQHTYISLNPPLREEYFLAGILNRLQGLCACTLPYDISYRRVAPALAGNVVAWGTQHRQMPVRKINPGHWELRCVDAAANMYFALAAMTGAGMLGIAREKALVWPDMADGAKTSLDLEDWLRLPMSVDEGLDYLESVPVSLKA</sequence>
<dbReference type="InterPro" id="IPR014746">
    <property type="entry name" value="Gln_synth/guanido_kin_cat_dom"/>
</dbReference>